<dbReference type="AlphaFoldDB" id="A0A402C4C3"/>
<dbReference type="Proteomes" id="UP000287519">
    <property type="component" value="Unassembled WGS sequence"/>
</dbReference>
<organism evidence="1 2">
    <name type="scientific">Rhodococcus wratislaviensis</name>
    <name type="common">Tsukamurella wratislaviensis</name>
    <dbReference type="NCBI Taxonomy" id="44752"/>
    <lineage>
        <taxon>Bacteria</taxon>
        <taxon>Bacillati</taxon>
        <taxon>Actinomycetota</taxon>
        <taxon>Actinomycetes</taxon>
        <taxon>Mycobacteriales</taxon>
        <taxon>Nocardiaceae</taxon>
        <taxon>Rhodococcus</taxon>
    </lineage>
</organism>
<accession>A0A402C4C3</accession>
<sequence length="48" mass="5383">MLVSTSRRLGWFTQEYGYSVTNVVDVALQEFFVRNGVPDVDSNGEVAE</sequence>
<reference evidence="1 2" key="1">
    <citation type="submission" date="2018-11" db="EMBL/GenBank/DDBJ databases">
        <title>Microbial catabolism of amino acid.</title>
        <authorList>
            <person name="Hibi M."/>
            <person name="Ogawa J."/>
        </authorList>
    </citation>
    <scope>NUCLEOTIDE SEQUENCE [LARGE SCALE GENOMIC DNA]</scope>
    <source>
        <strain evidence="1 2">C31-06</strain>
    </source>
</reference>
<dbReference type="EMBL" id="BHYM01000019">
    <property type="protein sequence ID" value="GCE38433.1"/>
    <property type="molecule type" value="Genomic_DNA"/>
</dbReference>
<protein>
    <submittedName>
        <fullName evidence="1">Uncharacterized protein</fullName>
    </submittedName>
</protein>
<evidence type="ECO:0000313" key="2">
    <source>
        <dbReference type="Proteomes" id="UP000287519"/>
    </source>
</evidence>
<gene>
    <name evidence="1" type="ORF">Rhow_001485</name>
</gene>
<evidence type="ECO:0000313" key="1">
    <source>
        <dbReference type="EMBL" id="GCE38433.1"/>
    </source>
</evidence>
<name>A0A402C4C3_RHOWR</name>
<keyword evidence="2" id="KW-1185">Reference proteome</keyword>
<comment type="caution">
    <text evidence="1">The sequence shown here is derived from an EMBL/GenBank/DDBJ whole genome shotgun (WGS) entry which is preliminary data.</text>
</comment>
<proteinExistence type="predicted"/>